<keyword evidence="1" id="KW-0812">Transmembrane</keyword>
<organism evidence="2 3">
    <name type="scientific">Streptomyces cathayae</name>
    <dbReference type="NCBI Taxonomy" id="3031124"/>
    <lineage>
        <taxon>Bacteria</taxon>
        <taxon>Bacillati</taxon>
        <taxon>Actinomycetota</taxon>
        <taxon>Actinomycetes</taxon>
        <taxon>Kitasatosporales</taxon>
        <taxon>Streptomycetaceae</taxon>
        <taxon>Streptomyces</taxon>
    </lineage>
</organism>
<keyword evidence="1" id="KW-1133">Transmembrane helix</keyword>
<evidence type="ECO:0000313" key="2">
    <source>
        <dbReference type="EMBL" id="WGD42876.1"/>
    </source>
</evidence>
<feature type="transmembrane region" description="Helical" evidence="1">
    <location>
        <begin position="23"/>
        <end position="51"/>
    </location>
</feature>
<keyword evidence="1" id="KW-0472">Membrane</keyword>
<evidence type="ECO:0000313" key="3">
    <source>
        <dbReference type="Proteomes" id="UP001216440"/>
    </source>
</evidence>
<dbReference type="RefSeq" id="WP_279335929.1">
    <property type="nucleotide sequence ID" value="NZ_CP121682.1"/>
</dbReference>
<accession>A0ABY8K7M5</accession>
<keyword evidence="3" id="KW-1185">Reference proteome</keyword>
<evidence type="ECO:0000256" key="1">
    <source>
        <dbReference type="SAM" id="Phobius"/>
    </source>
</evidence>
<dbReference type="EMBL" id="CP121682">
    <property type="protein sequence ID" value="WGD42876.1"/>
    <property type="molecule type" value="Genomic_DNA"/>
</dbReference>
<dbReference type="Proteomes" id="UP001216440">
    <property type="component" value="Chromosome"/>
</dbReference>
<reference evidence="2 3" key="1">
    <citation type="submission" date="2023-03" db="EMBL/GenBank/DDBJ databases">
        <authorList>
            <person name="Mo P."/>
        </authorList>
    </citation>
    <scope>NUCLEOTIDE SEQUENCE [LARGE SCALE GENOMIC DNA]</scope>
    <source>
        <strain evidence="2 3">HUAS 5</strain>
    </source>
</reference>
<protein>
    <submittedName>
        <fullName evidence="2">Uncharacterized protein</fullName>
    </submittedName>
</protein>
<gene>
    <name evidence="2" type="ORF">PYS65_23570</name>
</gene>
<proteinExistence type="predicted"/>
<name>A0ABY8K7M5_9ACTN</name>
<sequence length="77" mass="8286">MVFMVFMAQGGSTMGEEPAGAELLLTLLLMAAVPTLVGGALLLSLFGLTMWATAPLRRRRRARAEDGRTPSGRSRDH</sequence>